<feature type="compositionally biased region" description="Low complexity" evidence="1">
    <location>
        <begin position="199"/>
        <end position="223"/>
    </location>
</feature>
<evidence type="ECO:0000313" key="3">
    <source>
        <dbReference type="Proteomes" id="UP000504638"/>
    </source>
</evidence>
<gene>
    <name evidence="2 4" type="ORF">P152DRAFT_119632</name>
</gene>
<keyword evidence="3" id="KW-1185">Reference proteome</keyword>
<feature type="compositionally biased region" description="Polar residues" evidence="1">
    <location>
        <begin position="95"/>
        <end position="105"/>
    </location>
</feature>
<feature type="compositionally biased region" description="Acidic residues" evidence="1">
    <location>
        <begin position="445"/>
        <end position="455"/>
    </location>
</feature>
<reference evidence="4" key="3">
    <citation type="submission" date="2025-04" db="UniProtKB">
        <authorList>
            <consortium name="RefSeq"/>
        </authorList>
    </citation>
    <scope>IDENTIFICATION</scope>
    <source>
        <strain evidence="4">CBS 781.70</strain>
    </source>
</reference>
<sequence>MLVLRQSGQSCYQQSPLSCLTSLVPSESSLLHSVAGTVSWMAPDKGQTYPAPSHWERRRNYDSSSSSAGDGLSQIQRPSTAIPPSTPIGPAPSLRLSTSPTTLRGSRQEESKSTTSPLQAFRAFMSRGNSDDQSRPARKPKATPQQLEIQGPQDQFGDGRPPRSAPSTVTKFPPSSGPGAPSQPTYTAYAPPRRAIDYSPISSNPWENSSSSRRSRASILGRSNSSLVPPSPHPSNWPARDSSRLRPSDLPYARTSQGQRTLSLSTPSAEDNQASSLSPRSTRRRTESEQHHEVLDSSDFRLFVEATSGFNAMSLENSVSSPQNYTLPQTFLPAQPDFSPAHLSTGIQNIPTQLQRSISQPPPANRPHFDPSSRITSPPFESSYPNPTVVAATTGPLSPPTRRGGHQYSEREVSPVRTAPYPFPRPPPTLRPSTSARIPRRSSFESDDDSDDELPDYATSQAEASAKQRAEATRRAAELESRWANSQRGGYR</sequence>
<proteinExistence type="predicted"/>
<feature type="compositionally biased region" description="Pro residues" evidence="1">
    <location>
        <begin position="421"/>
        <end position="430"/>
    </location>
</feature>
<organism evidence="2">
    <name type="scientific">Eremomyces bilateralis CBS 781.70</name>
    <dbReference type="NCBI Taxonomy" id="1392243"/>
    <lineage>
        <taxon>Eukaryota</taxon>
        <taxon>Fungi</taxon>
        <taxon>Dikarya</taxon>
        <taxon>Ascomycota</taxon>
        <taxon>Pezizomycotina</taxon>
        <taxon>Dothideomycetes</taxon>
        <taxon>Dothideomycetes incertae sedis</taxon>
        <taxon>Eremomycetales</taxon>
        <taxon>Eremomycetaceae</taxon>
        <taxon>Eremomyces</taxon>
    </lineage>
</organism>
<feature type="compositionally biased region" description="Basic and acidic residues" evidence="1">
    <location>
        <begin position="466"/>
        <end position="481"/>
    </location>
</feature>
<feature type="region of interest" description="Disordered" evidence="1">
    <location>
        <begin position="42"/>
        <end position="293"/>
    </location>
</feature>
<evidence type="ECO:0000313" key="4">
    <source>
        <dbReference type="RefSeq" id="XP_033537968.1"/>
    </source>
</evidence>
<dbReference type="RefSeq" id="XP_033537968.1">
    <property type="nucleotide sequence ID" value="XM_033673693.1"/>
</dbReference>
<dbReference type="GeneID" id="54414263"/>
<feature type="compositionally biased region" description="Low complexity" evidence="1">
    <location>
        <begin position="173"/>
        <end position="184"/>
    </location>
</feature>
<reference evidence="2 4" key="1">
    <citation type="submission" date="2020-01" db="EMBL/GenBank/DDBJ databases">
        <authorList>
            <consortium name="DOE Joint Genome Institute"/>
            <person name="Haridas S."/>
            <person name="Albert R."/>
            <person name="Binder M."/>
            <person name="Bloem J."/>
            <person name="Labutti K."/>
            <person name="Salamov A."/>
            <person name="Andreopoulos B."/>
            <person name="Baker S.E."/>
            <person name="Barry K."/>
            <person name="Bills G."/>
            <person name="Bluhm B.H."/>
            <person name="Cannon C."/>
            <person name="Castanera R."/>
            <person name="Culley D.E."/>
            <person name="Daum C."/>
            <person name="Ezra D."/>
            <person name="Gonzalez J.B."/>
            <person name="Henrissat B."/>
            <person name="Kuo A."/>
            <person name="Liang C."/>
            <person name="Lipzen A."/>
            <person name="Lutzoni F."/>
            <person name="Magnuson J."/>
            <person name="Mondo S."/>
            <person name="Nolan M."/>
            <person name="Ohm R."/>
            <person name="Pangilinan J."/>
            <person name="Park H.-J."/>
            <person name="Ramirez L."/>
            <person name="Alfaro M."/>
            <person name="Sun H."/>
            <person name="Tritt A."/>
            <person name="Yoshinaga Y."/>
            <person name="Zwiers L.-H."/>
            <person name="Turgeon B.G."/>
            <person name="Goodwin S.B."/>
            <person name="Spatafora J.W."/>
            <person name="Crous P.W."/>
            <person name="Grigoriev I.V."/>
        </authorList>
    </citation>
    <scope>NUCLEOTIDE SEQUENCE</scope>
    <source>
        <strain evidence="2 4">CBS 781.70</strain>
    </source>
</reference>
<feature type="compositionally biased region" description="Polar residues" evidence="1">
    <location>
        <begin position="254"/>
        <end position="274"/>
    </location>
</feature>
<evidence type="ECO:0000256" key="1">
    <source>
        <dbReference type="SAM" id="MobiDB-lite"/>
    </source>
</evidence>
<feature type="region of interest" description="Disordered" evidence="1">
    <location>
        <begin position="356"/>
        <end position="492"/>
    </location>
</feature>
<feature type="compositionally biased region" description="Basic and acidic residues" evidence="1">
    <location>
        <begin position="284"/>
        <end position="293"/>
    </location>
</feature>
<dbReference type="AlphaFoldDB" id="A0A6G1GE14"/>
<feature type="compositionally biased region" description="Polar residues" evidence="1">
    <location>
        <begin position="373"/>
        <end position="386"/>
    </location>
</feature>
<name>A0A6G1GE14_9PEZI</name>
<protein>
    <submittedName>
        <fullName evidence="2 4">Uncharacterized protein</fullName>
    </submittedName>
</protein>
<dbReference type="EMBL" id="ML975150">
    <property type="protein sequence ID" value="KAF1816337.1"/>
    <property type="molecule type" value="Genomic_DNA"/>
</dbReference>
<evidence type="ECO:0000313" key="2">
    <source>
        <dbReference type="EMBL" id="KAF1816337.1"/>
    </source>
</evidence>
<dbReference type="Proteomes" id="UP000504638">
    <property type="component" value="Unplaced"/>
</dbReference>
<feature type="compositionally biased region" description="Polar residues" evidence="1">
    <location>
        <begin position="73"/>
        <end position="83"/>
    </location>
</feature>
<feature type="compositionally biased region" description="Polar residues" evidence="1">
    <location>
        <begin position="483"/>
        <end position="492"/>
    </location>
</feature>
<accession>A0A6G1GE14</accession>
<reference evidence="4" key="2">
    <citation type="submission" date="2020-04" db="EMBL/GenBank/DDBJ databases">
        <authorList>
            <consortium name="NCBI Genome Project"/>
        </authorList>
    </citation>
    <scope>NUCLEOTIDE SEQUENCE</scope>
    <source>
        <strain evidence="4">CBS 781.70</strain>
    </source>
</reference>